<evidence type="ECO:0000313" key="3">
    <source>
        <dbReference type="Proteomes" id="UP000289775"/>
    </source>
</evidence>
<keyword evidence="3" id="KW-1185">Reference proteome</keyword>
<keyword evidence="1" id="KW-1133">Transmembrane helix</keyword>
<feature type="transmembrane region" description="Helical" evidence="1">
    <location>
        <begin position="154"/>
        <end position="177"/>
    </location>
</feature>
<dbReference type="EMBL" id="JUIW01000012">
    <property type="protein sequence ID" value="RYJ41167.1"/>
    <property type="molecule type" value="Genomic_DNA"/>
</dbReference>
<feature type="transmembrane region" description="Helical" evidence="1">
    <location>
        <begin position="6"/>
        <end position="23"/>
    </location>
</feature>
<evidence type="ECO:0000313" key="2">
    <source>
        <dbReference type="EMBL" id="RYJ41167.1"/>
    </source>
</evidence>
<keyword evidence="1" id="KW-0812">Transmembrane</keyword>
<feature type="transmembrane region" description="Helical" evidence="1">
    <location>
        <begin position="122"/>
        <end position="142"/>
    </location>
</feature>
<keyword evidence="1" id="KW-0472">Membrane</keyword>
<dbReference type="OrthoDB" id="1366120at2"/>
<name>A0A444W5M1_9FLAO</name>
<dbReference type="AlphaFoldDB" id="A0A444W5M1"/>
<reference evidence="2 3" key="1">
    <citation type="submission" date="2014-12" db="EMBL/GenBank/DDBJ databases">
        <title>Genome sequence of Flavobacterium beibuense RSKm HC5.</title>
        <authorList>
            <person name="Kim J.F."/>
            <person name="Song J.Y."/>
            <person name="Kwak M.-J."/>
            <person name="Lee S.-W."/>
        </authorList>
    </citation>
    <scope>NUCLEOTIDE SEQUENCE [LARGE SCALE GENOMIC DNA]</scope>
    <source>
        <strain evidence="2 3">RSKm HC5</strain>
    </source>
</reference>
<protein>
    <submittedName>
        <fullName evidence="2">Uncharacterized protein</fullName>
    </submittedName>
</protein>
<feature type="transmembrane region" description="Helical" evidence="1">
    <location>
        <begin position="189"/>
        <end position="209"/>
    </location>
</feature>
<feature type="transmembrane region" description="Helical" evidence="1">
    <location>
        <begin position="35"/>
        <end position="56"/>
    </location>
</feature>
<sequence length="215" mass="25701">MKDFLIISAIITSMIPLIILFFRKPDSGFTKEFQAVKPYLWLMFIGAFYELVFTKLLKIPSAYWFTAYGFLEFLALFYFFKKLFIDRYRLFFIVFFLITFFCFLTILKYWEMNISQKLDGYFSVPVSLFVFSSSFLWFKELFEKPDIQSLFKIPSFYFISGLILYFAGAVFVSLLIYEIGVVTHLARTYWMVFVVMAIIMHIMMVVGVWKRTEKK</sequence>
<gene>
    <name evidence="2" type="ORF">NU09_3201</name>
</gene>
<organism evidence="2 3">
    <name type="scientific">Flavobacterium beibuense</name>
    <dbReference type="NCBI Taxonomy" id="657326"/>
    <lineage>
        <taxon>Bacteria</taxon>
        <taxon>Pseudomonadati</taxon>
        <taxon>Bacteroidota</taxon>
        <taxon>Flavobacteriia</taxon>
        <taxon>Flavobacteriales</taxon>
        <taxon>Flavobacteriaceae</taxon>
        <taxon>Flavobacterium</taxon>
    </lineage>
</organism>
<proteinExistence type="predicted"/>
<feature type="transmembrane region" description="Helical" evidence="1">
    <location>
        <begin position="92"/>
        <end position="110"/>
    </location>
</feature>
<comment type="caution">
    <text evidence="2">The sequence shown here is derived from an EMBL/GenBank/DDBJ whole genome shotgun (WGS) entry which is preliminary data.</text>
</comment>
<dbReference type="RefSeq" id="WP_129752278.1">
    <property type="nucleotide sequence ID" value="NZ_JUIW01000012.1"/>
</dbReference>
<accession>A0A444W5M1</accession>
<dbReference type="Proteomes" id="UP000289775">
    <property type="component" value="Unassembled WGS sequence"/>
</dbReference>
<feature type="transmembrane region" description="Helical" evidence="1">
    <location>
        <begin position="62"/>
        <end position="80"/>
    </location>
</feature>
<evidence type="ECO:0000256" key="1">
    <source>
        <dbReference type="SAM" id="Phobius"/>
    </source>
</evidence>